<feature type="region of interest" description="Disordered" evidence="1">
    <location>
        <begin position="31"/>
        <end position="62"/>
    </location>
</feature>
<reference evidence="2" key="2">
    <citation type="submission" date="2023-05" db="EMBL/GenBank/DDBJ databases">
        <authorList>
            <consortium name="Lawrence Berkeley National Laboratory"/>
            <person name="Steindorff A."/>
            <person name="Hensen N."/>
            <person name="Bonometti L."/>
            <person name="Westerberg I."/>
            <person name="Brannstrom I.O."/>
            <person name="Guillou S."/>
            <person name="Cros-Aarteil S."/>
            <person name="Calhoun S."/>
            <person name="Haridas S."/>
            <person name="Kuo A."/>
            <person name="Mondo S."/>
            <person name="Pangilinan J."/>
            <person name="Riley R."/>
            <person name="Labutti K."/>
            <person name="Andreopoulos B."/>
            <person name="Lipzen A."/>
            <person name="Chen C."/>
            <person name="Yanf M."/>
            <person name="Daum C."/>
            <person name="Ng V."/>
            <person name="Clum A."/>
            <person name="Ohm R."/>
            <person name="Martin F."/>
            <person name="Silar P."/>
            <person name="Natvig D."/>
            <person name="Lalanne C."/>
            <person name="Gautier V."/>
            <person name="Ament-Velasquez S.L."/>
            <person name="Kruys A."/>
            <person name="Hutchinson M.I."/>
            <person name="Powell A.J."/>
            <person name="Barry K."/>
            <person name="Miller A.N."/>
            <person name="Grigoriev I.V."/>
            <person name="Debuchy R."/>
            <person name="Gladieux P."/>
            <person name="Thoren M.H."/>
            <person name="Johannesson H."/>
        </authorList>
    </citation>
    <scope>NUCLEOTIDE SEQUENCE</scope>
    <source>
        <strain evidence="2">CBS 315.58</strain>
    </source>
</reference>
<dbReference type="Proteomes" id="UP001303160">
    <property type="component" value="Unassembled WGS sequence"/>
</dbReference>
<proteinExistence type="predicted"/>
<comment type="caution">
    <text evidence="2">The sequence shown here is derived from an EMBL/GenBank/DDBJ whole genome shotgun (WGS) entry which is preliminary data.</text>
</comment>
<keyword evidence="3" id="KW-1185">Reference proteome</keyword>
<name>A0AAN6X8K3_9PEZI</name>
<accession>A0AAN6X8K3</accession>
<protein>
    <submittedName>
        <fullName evidence="2">Uncharacterized protein</fullName>
    </submittedName>
</protein>
<evidence type="ECO:0000313" key="2">
    <source>
        <dbReference type="EMBL" id="KAK4194072.1"/>
    </source>
</evidence>
<feature type="non-terminal residue" evidence="2">
    <location>
        <position position="1"/>
    </location>
</feature>
<evidence type="ECO:0000256" key="1">
    <source>
        <dbReference type="SAM" id="MobiDB-lite"/>
    </source>
</evidence>
<gene>
    <name evidence="2" type="ORF">QBC40DRAFT_189026</name>
</gene>
<organism evidence="2 3">
    <name type="scientific">Triangularia verruculosa</name>
    <dbReference type="NCBI Taxonomy" id="2587418"/>
    <lineage>
        <taxon>Eukaryota</taxon>
        <taxon>Fungi</taxon>
        <taxon>Dikarya</taxon>
        <taxon>Ascomycota</taxon>
        <taxon>Pezizomycotina</taxon>
        <taxon>Sordariomycetes</taxon>
        <taxon>Sordariomycetidae</taxon>
        <taxon>Sordariales</taxon>
        <taxon>Podosporaceae</taxon>
        <taxon>Triangularia</taxon>
    </lineage>
</organism>
<dbReference type="EMBL" id="MU864107">
    <property type="protein sequence ID" value="KAK4194072.1"/>
    <property type="molecule type" value="Genomic_DNA"/>
</dbReference>
<reference evidence="2" key="1">
    <citation type="journal article" date="2023" name="Mol. Phylogenet. Evol.">
        <title>Genome-scale phylogeny and comparative genomics of the fungal order Sordariales.</title>
        <authorList>
            <person name="Hensen N."/>
            <person name="Bonometti L."/>
            <person name="Westerberg I."/>
            <person name="Brannstrom I.O."/>
            <person name="Guillou S."/>
            <person name="Cros-Aarteil S."/>
            <person name="Calhoun S."/>
            <person name="Haridas S."/>
            <person name="Kuo A."/>
            <person name="Mondo S."/>
            <person name="Pangilinan J."/>
            <person name="Riley R."/>
            <person name="LaButti K."/>
            <person name="Andreopoulos B."/>
            <person name="Lipzen A."/>
            <person name="Chen C."/>
            <person name="Yan M."/>
            <person name="Daum C."/>
            <person name="Ng V."/>
            <person name="Clum A."/>
            <person name="Steindorff A."/>
            <person name="Ohm R.A."/>
            <person name="Martin F."/>
            <person name="Silar P."/>
            <person name="Natvig D.O."/>
            <person name="Lalanne C."/>
            <person name="Gautier V."/>
            <person name="Ament-Velasquez S.L."/>
            <person name="Kruys A."/>
            <person name="Hutchinson M.I."/>
            <person name="Powell A.J."/>
            <person name="Barry K."/>
            <person name="Miller A.N."/>
            <person name="Grigoriev I.V."/>
            <person name="Debuchy R."/>
            <person name="Gladieux P."/>
            <person name="Hiltunen Thoren M."/>
            <person name="Johannesson H."/>
        </authorList>
    </citation>
    <scope>NUCLEOTIDE SEQUENCE</scope>
    <source>
        <strain evidence="2">CBS 315.58</strain>
    </source>
</reference>
<dbReference type="AlphaFoldDB" id="A0AAN6X8K3"/>
<evidence type="ECO:0000313" key="3">
    <source>
        <dbReference type="Proteomes" id="UP001303160"/>
    </source>
</evidence>
<sequence length="62" mass="7301">LVDYAEEGNMLRSHGDVPPWIRELICAKEQQDSELRKRKRQRSFSESFSPIHITNVMPTRCN</sequence>